<protein>
    <submittedName>
        <fullName evidence="2">DUF1436 domain-containing protein</fullName>
    </submittedName>
</protein>
<dbReference type="RefSeq" id="WP_034884614.1">
    <property type="nucleotide sequence ID" value="NZ_QGLP01000005.1"/>
</dbReference>
<dbReference type="Gene3D" id="3.40.1590.10">
    <property type="entry name" value="NMB0488-like"/>
    <property type="match status" value="1"/>
</dbReference>
<dbReference type="Proteomes" id="UP000247483">
    <property type="component" value="Unassembled WGS sequence"/>
</dbReference>
<organism evidence="2 3">
    <name type="scientific">Gilliamella apicola</name>
    <dbReference type="NCBI Taxonomy" id="1196095"/>
    <lineage>
        <taxon>Bacteria</taxon>
        <taxon>Pseudomonadati</taxon>
        <taxon>Pseudomonadota</taxon>
        <taxon>Gammaproteobacteria</taxon>
        <taxon>Orbales</taxon>
        <taxon>Orbaceae</taxon>
        <taxon>Gilliamella</taxon>
    </lineage>
</organism>
<accession>A0A2V4DTD5</accession>
<dbReference type="CDD" id="cd13445">
    <property type="entry name" value="CDI_inhibitor_EC869_like"/>
    <property type="match status" value="1"/>
</dbReference>
<dbReference type="Pfam" id="PF07262">
    <property type="entry name" value="CdiI"/>
    <property type="match status" value="1"/>
</dbReference>
<evidence type="ECO:0000313" key="3">
    <source>
        <dbReference type="Proteomes" id="UP000247483"/>
    </source>
</evidence>
<dbReference type="EMBL" id="QGLP01000005">
    <property type="protein sequence ID" value="PXZ03939.1"/>
    <property type="molecule type" value="Genomic_DNA"/>
</dbReference>
<dbReference type="AlphaFoldDB" id="A0A2V4DTD5"/>
<gene>
    <name evidence="1" type="ORF">DKK79_06040</name>
    <name evidence="2" type="ORF">DKK79_06095</name>
</gene>
<dbReference type="InterPro" id="IPR009888">
    <property type="entry name" value="CdiI_Proteobact"/>
</dbReference>
<evidence type="ECO:0000313" key="2">
    <source>
        <dbReference type="EMBL" id="PXZ03950.1"/>
    </source>
</evidence>
<sequence>MDFTKQERFSAGAYENQDFINISTFSGYNRQARDPDGANLLLSKDASNEELGQAALLALSKSRKIAQSEIATFFDRDNVNQRYNNWVANLMDKYGYKTKRALFKKMMQCSIEIRDGVLTISPSIHEKLEGWGGDDFTESNKVILPINSSPEEIGAGLRLAFSRCR</sequence>
<dbReference type="InterPro" id="IPR037891">
    <property type="entry name" value="Cdil-like_sf"/>
</dbReference>
<reference evidence="2 3" key="1">
    <citation type="submission" date="2018-05" db="EMBL/GenBank/DDBJ databases">
        <title>Reference genomes for bee gut microbiota database.</title>
        <authorList>
            <person name="Ellegaard K.M."/>
        </authorList>
    </citation>
    <scope>NUCLEOTIDE SEQUENCE [LARGE SCALE GENOMIC DNA]</scope>
    <source>
        <strain evidence="2 3">ESL0177</strain>
    </source>
</reference>
<proteinExistence type="predicted"/>
<dbReference type="EMBL" id="QGLP01000005">
    <property type="protein sequence ID" value="PXZ03950.1"/>
    <property type="molecule type" value="Genomic_DNA"/>
</dbReference>
<dbReference type="SUPFAM" id="SSF160207">
    <property type="entry name" value="NMB0488-like"/>
    <property type="match status" value="1"/>
</dbReference>
<comment type="caution">
    <text evidence="2">The sequence shown here is derived from an EMBL/GenBank/DDBJ whole genome shotgun (WGS) entry which is preliminary data.</text>
</comment>
<name>A0A2V4DTD5_9GAMM</name>
<evidence type="ECO:0000313" key="1">
    <source>
        <dbReference type="EMBL" id="PXZ03939.1"/>
    </source>
</evidence>